<dbReference type="PRINTS" id="PR00080">
    <property type="entry name" value="SDRFAMILY"/>
</dbReference>
<dbReference type="RefSeq" id="WP_104231846.1">
    <property type="nucleotide sequence ID" value="NZ_PSNW01000012.1"/>
</dbReference>
<keyword evidence="7" id="KW-0443">Lipid metabolism</keyword>
<evidence type="ECO:0000256" key="3">
    <source>
        <dbReference type="ARBA" id="ARBA00022516"/>
    </source>
</evidence>
<evidence type="ECO:0000256" key="2">
    <source>
        <dbReference type="ARBA" id="ARBA00006484"/>
    </source>
</evidence>
<evidence type="ECO:0000256" key="4">
    <source>
        <dbReference type="ARBA" id="ARBA00022832"/>
    </source>
</evidence>
<name>A0A2S5TC08_9GAMM</name>
<dbReference type="PANTHER" id="PTHR43086:SF2">
    <property type="entry name" value="HYDROXYSTEROID DEHYDROGENASE-LIKE PROTEIN 1"/>
    <property type="match status" value="1"/>
</dbReference>
<reference evidence="11 12" key="1">
    <citation type="submission" date="2018-02" db="EMBL/GenBank/DDBJ databases">
        <title>Genome sequencing of Solimonas sp. HR-BB.</title>
        <authorList>
            <person name="Lee Y."/>
            <person name="Jeon C.O."/>
        </authorList>
    </citation>
    <scope>NUCLEOTIDE SEQUENCE [LARGE SCALE GENOMIC DNA]</scope>
    <source>
        <strain evidence="11 12">HR-BB</strain>
    </source>
</reference>
<organism evidence="11 12">
    <name type="scientific">Solimonas fluminis</name>
    <dbReference type="NCBI Taxonomy" id="2086571"/>
    <lineage>
        <taxon>Bacteria</taxon>
        <taxon>Pseudomonadati</taxon>
        <taxon>Pseudomonadota</taxon>
        <taxon>Gammaproteobacteria</taxon>
        <taxon>Nevskiales</taxon>
        <taxon>Nevskiaceae</taxon>
        <taxon>Solimonas</taxon>
    </lineage>
</organism>
<dbReference type="InterPro" id="IPR036291">
    <property type="entry name" value="NAD(P)-bd_dom_sf"/>
</dbReference>
<dbReference type="PIRSF" id="PIRSF000126">
    <property type="entry name" value="11-beta-HSD1"/>
    <property type="match status" value="1"/>
</dbReference>
<keyword evidence="6" id="KW-0560">Oxidoreductase</keyword>
<dbReference type="InterPro" id="IPR057326">
    <property type="entry name" value="KR_dom"/>
</dbReference>
<dbReference type="InterPro" id="IPR002347">
    <property type="entry name" value="SDR_fam"/>
</dbReference>
<dbReference type="Proteomes" id="UP000238220">
    <property type="component" value="Unassembled WGS sequence"/>
</dbReference>
<dbReference type="PRINTS" id="PR00081">
    <property type="entry name" value="GDHRDH"/>
</dbReference>
<dbReference type="SMART" id="SM00822">
    <property type="entry name" value="PKS_KR"/>
    <property type="match status" value="1"/>
</dbReference>
<keyword evidence="8" id="KW-0275">Fatty acid biosynthesis</keyword>
<keyword evidence="3" id="KW-0444">Lipid biosynthesis</keyword>
<dbReference type="InterPro" id="IPR020904">
    <property type="entry name" value="Sc_DH/Rdtase_CS"/>
</dbReference>
<dbReference type="AlphaFoldDB" id="A0A2S5TC08"/>
<sequence length="269" mass="28179">MNIPKISGAALITGASSGIGATYAERLARRGHDLVLVARDRPRLEALAQRLRRETGVQVEIVVADLNRREDLAAVETQLRGDERIGLLVNNAGVAVNGPLLEADTGKLEAMIQLNSVAATRLALAAAEAFAAQGHGAIVNIGSVTSLLPERFNGVYAATKAYLLTLSQALAQELAPRGVRVQAVLPGVTRTPIWEHSGLPAGAIPPEMVMEAGDMVDAALAGLDQGETVTIPSLPDAADWDAYTAQRLALGPHLSHARPAARYGITVTS</sequence>
<comment type="pathway">
    <text evidence="1">Lipid metabolism; fatty acid biosynthesis.</text>
</comment>
<evidence type="ECO:0000256" key="1">
    <source>
        <dbReference type="ARBA" id="ARBA00005194"/>
    </source>
</evidence>
<dbReference type="SUPFAM" id="SSF51735">
    <property type="entry name" value="NAD(P)-binding Rossmann-fold domains"/>
    <property type="match status" value="1"/>
</dbReference>
<evidence type="ECO:0000256" key="9">
    <source>
        <dbReference type="RuleBase" id="RU000363"/>
    </source>
</evidence>
<evidence type="ECO:0000313" key="11">
    <source>
        <dbReference type="EMBL" id="PPE72530.1"/>
    </source>
</evidence>
<dbReference type="Gene3D" id="3.40.50.720">
    <property type="entry name" value="NAD(P)-binding Rossmann-like Domain"/>
    <property type="match status" value="1"/>
</dbReference>
<evidence type="ECO:0000259" key="10">
    <source>
        <dbReference type="SMART" id="SM00822"/>
    </source>
</evidence>
<dbReference type="PROSITE" id="PS00061">
    <property type="entry name" value="ADH_SHORT"/>
    <property type="match status" value="1"/>
</dbReference>
<dbReference type="CDD" id="cd05233">
    <property type="entry name" value="SDR_c"/>
    <property type="match status" value="1"/>
</dbReference>
<accession>A0A2S5TC08</accession>
<evidence type="ECO:0000256" key="8">
    <source>
        <dbReference type="ARBA" id="ARBA00023160"/>
    </source>
</evidence>
<proteinExistence type="inferred from homology"/>
<dbReference type="EMBL" id="PSNW01000012">
    <property type="protein sequence ID" value="PPE72530.1"/>
    <property type="molecule type" value="Genomic_DNA"/>
</dbReference>
<keyword evidence="4" id="KW-0276">Fatty acid metabolism</keyword>
<gene>
    <name evidence="11" type="ORF">C3942_18500</name>
</gene>
<dbReference type="PANTHER" id="PTHR43086">
    <property type="entry name" value="VERY-LONG-CHAIN 3-OXOOACYL-COA REDUCTASE"/>
    <property type="match status" value="1"/>
</dbReference>
<evidence type="ECO:0000256" key="6">
    <source>
        <dbReference type="ARBA" id="ARBA00023002"/>
    </source>
</evidence>
<dbReference type="OrthoDB" id="9810734at2"/>
<protein>
    <submittedName>
        <fullName evidence="11">SDR family oxidoreductase</fullName>
    </submittedName>
</protein>
<evidence type="ECO:0000256" key="5">
    <source>
        <dbReference type="ARBA" id="ARBA00022857"/>
    </source>
</evidence>
<feature type="domain" description="Ketoreductase" evidence="10">
    <location>
        <begin position="8"/>
        <end position="187"/>
    </location>
</feature>
<keyword evidence="12" id="KW-1185">Reference proteome</keyword>
<comment type="similarity">
    <text evidence="2 9">Belongs to the short-chain dehydrogenases/reductases (SDR) family.</text>
</comment>
<evidence type="ECO:0000313" key="12">
    <source>
        <dbReference type="Proteomes" id="UP000238220"/>
    </source>
</evidence>
<dbReference type="GO" id="GO:0016491">
    <property type="term" value="F:oxidoreductase activity"/>
    <property type="evidence" value="ECO:0007669"/>
    <property type="project" value="UniProtKB-KW"/>
</dbReference>
<comment type="caution">
    <text evidence="11">The sequence shown here is derived from an EMBL/GenBank/DDBJ whole genome shotgun (WGS) entry which is preliminary data.</text>
</comment>
<dbReference type="Pfam" id="PF00106">
    <property type="entry name" value="adh_short"/>
    <property type="match status" value="1"/>
</dbReference>
<dbReference type="GO" id="GO:0030497">
    <property type="term" value="P:fatty acid elongation"/>
    <property type="evidence" value="ECO:0007669"/>
    <property type="project" value="TreeGrafter"/>
</dbReference>
<evidence type="ECO:0000256" key="7">
    <source>
        <dbReference type="ARBA" id="ARBA00023098"/>
    </source>
</evidence>
<keyword evidence="5" id="KW-0521">NADP</keyword>